<dbReference type="GO" id="GO:0016491">
    <property type="term" value="F:oxidoreductase activity"/>
    <property type="evidence" value="ECO:0007669"/>
    <property type="project" value="InterPro"/>
</dbReference>
<accession>A0A8J5G311</accession>
<comment type="caution">
    <text evidence="2">The sequence shown here is derived from an EMBL/GenBank/DDBJ whole genome shotgun (WGS) entry which is preliminary data.</text>
</comment>
<sequence length="463" mass="49374">MASSTKEKAMRGQHARRQRCTLAWVRRQGAIALAAASTARAVREKGMWWRAVAPTAALAATSALTSRGRIRGTALDAPLPSAPSSQDGHTAMSGGTTLANVAIIGSGISGAVCASILAASGISVTVFEAGRGAGGRMSQRREMTEDGRDLFFDHGAPFFSVADKEVMSLVNSWQARGLVAEWRVPFGCFDRSAEKFVDLEKEGMTKYVGVPGMNSICKALCSERGIEAKYGVTIGKVSWLCESDLWSLIVLDGQDLGQFDGVVASDKNVISSRFTGVTGKPPPLDIASSPDLSILSQDIPVRPCFALMLAFSEPLSLIPVKGFSFKNSEVLSWAYCDSSKPGRSHAFPNCECWVLHSTTEFADGVIARTGLKKLSSEALAKVAEELFHEFQATGISTHPVFLKAHRWGSAFPAITVGADDKCLWDKNRRLAICGDFCASPNVEGAVLSGIRAASKMLGKSSNL</sequence>
<dbReference type="Pfam" id="PF13450">
    <property type="entry name" value="NAD_binding_8"/>
    <property type="match status" value="1"/>
</dbReference>
<keyword evidence="3" id="KW-1185">Reference proteome</keyword>
<evidence type="ECO:0000313" key="3">
    <source>
        <dbReference type="Proteomes" id="UP000734854"/>
    </source>
</evidence>
<dbReference type="Gene3D" id="3.90.660.10">
    <property type="match status" value="1"/>
</dbReference>
<evidence type="ECO:0000313" key="2">
    <source>
        <dbReference type="EMBL" id="KAG6498661.1"/>
    </source>
</evidence>
<feature type="domain" description="Amine oxidase" evidence="1">
    <location>
        <begin position="198"/>
        <end position="457"/>
    </location>
</feature>
<dbReference type="PANTHER" id="PTHR16128">
    <property type="entry name" value="FAD/NAD(P)-BINDING OXIDOREDUCTASE FAMILY PROTEIN"/>
    <property type="match status" value="1"/>
</dbReference>
<reference evidence="2 3" key="1">
    <citation type="submission" date="2020-08" db="EMBL/GenBank/DDBJ databases">
        <title>Plant Genome Project.</title>
        <authorList>
            <person name="Zhang R.-G."/>
        </authorList>
    </citation>
    <scope>NUCLEOTIDE SEQUENCE [LARGE SCALE GENOMIC DNA]</scope>
    <source>
        <tissue evidence="2">Rhizome</tissue>
    </source>
</reference>
<dbReference type="InterPro" id="IPR002937">
    <property type="entry name" value="Amino_oxidase"/>
</dbReference>
<dbReference type="AlphaFoldDB" id="A0A8J5G311"/>
<dbReference type="Proteomes" id="UP000734854">
    <property type="component" value="Unassembled WGS sequence"/>
</dbReference>
<dbReference type="EMBL" id="JACMSC010000011">
    <property type="protein sequence ID" value="KAG6498661.1"/>
    <property type="molecule type" value="Genomic_DNA"/>
</dbReference>
<dbReference type="Pfam" id="PF01593">
    <property type="entry name" value="Amino_oxidase"/>
    <property type="match status" value="1"/>
</dbReference>
<dbReference type="PANTHER" id="PTHR16128:SF5">
    <property type="entry name" value="FAD_NAD(P)-BINDING OXIDOREDUCTASE FAMILY PROTEIN"/>
    <property type="match status" value="1"/>
</dbReference>
<dbReference type="Gene3D" id="3.50.50.60">
    <property type="entry name" value="FAD/NAD(P)-binding domain"/>
    <property type="match status" value="1"/>
</dbReference>
<dbReference type="InterPro" id="IPR036188">
    <property type="entry name" value="FAD/NAD-bd_sf"/>
</dbReference>
<name>A0A8J5G311_ZINOF</name>
<dbReference type="SUPFAM" id="SSF51905">
    <property type="entry name" value="FAD/NAD(P)-binding domain"/>
    <property type="match status" value="1"/>
</dbReference>
<gene>
    <name evidence="2" type="ORF">ZIOFF_038383</name>
</gene>
<evidence type="ECO:0000259" key="1">
    <source>
        <dbReference type="Pfam" id="PF01593"/>
    </source>
</evidence>
<proteinExistence type="predicted"/>
<protein>
    <recommendedName>
        <fullName evidence="1">Amine oxidase domain-containing protein</fullName>
    </recommendedName>
</protein>
<organism evidence="2 3">
    <name type="scientific">Zingiber officinale</name>
    <name type="common">Ginger</name>
    <name type="synonym">Amomum zingiber</name>
    <dbReference type="NCBI Taxonomy" id="94328"/>
    <lineage>
        <taxon>Eukaryota</taxon>
        <taxon>Viridiplantae</taxon>
        <taxon>Streptophyta</taxon>
        <taxon>Embryophyta</taxon>
        <taxon>Tracheophyta</taxon>
        <taxon>Spermatophyta</taxon>
        <taxon>Magnoliopsida</taxon>
        <taxon>Liliopsida</taxon>
        <taxon>Zingiberales</taxon>
        <taxon>Zingiberaceae</taxon>
        <taxon>Zingiber</taxon>
    </lineage>
</organism>